<feature type="compositionally biased region" description="Polar residues" evidence="1">
    <location>
        <begin position="1"/>
        <end position="13"/>
    </location>
</feature>
<feature type="compositionally biased region" description="Acidic residues" evidence="1">
    <location>
        <begin position="621"/>
        <end position="638"/>
    </location>
</feature>
<dbReference type="AlphaFoldDB" id="A0A9P8VEQ4"/>
<feature type="compositionally biased region" description="Acidic residues" evidence="1">
    <location>
        <begin position="679"/>
        <end position="688"/>
    </location>
</feature>
<dbReference type="Pfam" id="PF20150">
    <property type="entry name" value="2EXR"/>
    <property type="match status" value="1"/>
</dbReference>
<reference evidence="3" key="1">
    <citation type="journal article" date="2021" name="Nat. Commun.">
        <title>Genetic determinants of endophytism in the Arabidopsis root mycobiome.</title>
        <authorList>
            <person name="Mesny F."/>
            <person name="Miyauchi S."/>
            <person name="Thiergart T."/>
            <person name="Pickel B."/>
            <person name="Atanasova L."/>
            <person name="Karlsson M."/>
            <person name="Huettel B."/>
            <person name="Barry K.W."/>
            <person name="Haridas S."/>
            <person name="Chen C."/>
            <person name="Bauer D."/>
            <person name="Andreopoulos W."/>
            <person name="Pangilinan J."/>
            <person name="LaButti K."/>
            <person name="Riley R."/>
            <person name="Lipzen A."/>
            <person name="Clum A."/>
            <person name="Drula E."/>
            <person name="Henrissat B."/>
            <person name="Kohler A."/>
            <person name="Grigoriev I.V."/>
            <person name="Martin F.M."/>
            <person name="Hacquard S."/>
        </authorList>
    </citation>
    <scope>NUCLEOTIDE SEQUENCE</scope>
    <source>
        <strain evidence="3">MPI-SDFR-AT-0117</strain>
    </source>
</reference>
<accession>A0A9P8VEQ4</accession>
<organism evidence="3 4">
    <name type="scientific">Plectosphaerella plurivora</name>
    <dbReference type="NCBI Taxonomy" id="936078"/>
    <lineage>
        <taxon>Eukaryota</taxon>
        <taxon>Fungi</taxon>
        <taxon>Dikarya</taxon>
        <taxon>Ascomycota</taxon>
        <taxon>Pezizomycotina</taxon>
        <taxon>Sordariomycetes</taxon>
        <taxon>Hypocreomycetidae</taxon>
        <taxon>Glomerellales</taxon>
        <taxon>Plectosphaerellaceae</taxon>
        <taxon>Plectosphaerella</taxon>
    </lineage>
</organism>
<feature type="compositionally biased region" description="Acidic residues" evidence="1">
    <location>
        <begin position="404"/>
        <end position="434"/>
    </location>
</feature>
<evidence type="ECO:0000259" key="2">
    <source>
        <dbReference type="Pfam" id="PF20150"/>
    </source>
</evidence>
<dbReference type="InterPro" id="IPR045518">
    <property type="entry name" value="2EXR"/>
</dbReference>
<feature type="compositionally biased region" description="Acidic residues" evidence="1">
    <location>
        <begin position="329"/>
        <end position="343"/>
    </location>
</feature>
<sequence>MARRATQTIISDSSDSEQGDNDEPAIAVNSSDSSDDSDNDDSSQDGANAGGALLDIEAADSDLEGEDSEESFDEDAYALDGRGYHPRDRRDFPQFMKLPIELRLRVWELFCPDLNNARRVFEIRLQHSAAITWFPTHTGTLQTMTESSRAVLAVHQESRKLALTWFPDTLPICDPAGEVRFNRERDIVQITGGYHEPEQAMRVDEEPFQAEFCAKIINIAIRANHRHFPAYPDEDFDPDTDYKKCGLDLLLLQRFSNLQNVFCVVENLSIPENGNAWLGTDHCHWSRVCDVEDDIYFCWHDPDTPCSREGACAPLRQGGLCELLKSTDDDSFDSDESDDEDDPAILLPSSRPIYKWPMIRVDVPRAKTPPPGSSPGRSGLNLQALFKDSEYPDDWSDESSNNEYESDGIDDLPIDDPQTEDEDAVGSGIEDDTLAMELLSGNNRHDDDESGEDDSDSDVVETGPFGLPHAAPRNGFSPPEESSDSDDSASKSPSKRKHARRVVLDDSDEEEGGGSVANSAGAAGTRGVKRRRIISDDDDDEDDDDSGRPQKRHHRASSSSSDSSLPDSESAVSVSSASVIFDSARPSVNLARKTGRPTVISSDSDGKAAVRSRPKVRAGVIEDDDSDEEDDEEESDDDAPPKTLSLAERLKLHRQANPVSSASEDDSDDEDSGLRYGEGESESEEENSMLDHMAEDGSDGDEDDDDDGY</sequence>
<feature type="compositionally biased region" description="Acidic residues" evidence="1">
    <location>
        <begin position="33"/>
        <end position="43"/>
    </location>
</feature>
<feature type="compositionally biased region" description="Acidic residues" evidence="1">
    <location>
        <begin position="536"/>
        <end position="545"/>
    </location>
</feature>
<comment type="caution">
    <text evidence="3">The sequence shown here is derived from an EMBL/GenBank/DDBJ whole genome shotgun (WGS) entry which is preliminary data.</text>
</comment>
<feature type="compositionally biased region" description="Low complexity" evidence="1">
    <location>
        <begin position="557"/>
        <end position="583"/>
    </location>
</feature>
<feature type="compositionally biased region" description="Acidic residues" evidence="1">
    <location>
        <begin position="57"/>
        <end position="77"/>
    </location>
</feature>
<feature type="compositionally biased region" description="Acidic residues" evidence="1">
    <location>
        <begin position="14"/>
        <end position="23"/>
    </location>
</feature>
<evidence type="ECO:0000313" key="4">
    <source>
        <dbReference type="Proteomes" id="UP000770015"/>
    </source>
</evidence>
<gene>
    <name evidence="3" type="ORF">F5X68DRAFT_260386</name>
</gene>
<evidence type="ECO:0000313" key="3">
    <source>
        <dbReference type="EMBL" id="KAH6689788.1"/>
    </source>
</evidence>
<feature type="region of interest" description="Disordered" evidence="1">
    <location>
        <begin position="1"/>
        <end position="80"/>
    </location>
</feature>
<dbReference type="EMBL" id="JAGSXJ010000007">
    <property type="protein sequence ID" value="KAH6689788.1"/>
    <property type="molecule type" value="Genomic_DNA"/>
</dbReference>
<feature type="region of interest" description="Disordered" evidence="1">
    <location>
        <begin position="390"/>
        <end position="709"/>
    </location>
</feature>
<feature type="domain" description="2EXR" evidence="2">
    <location>
        <begin position="92"/>
        <end position="188"/>
    </location>
</feature>
<feature type="compositionally biased region" description="Acidic residues" evidence="1">
    <location>
        <begin position="448"/>
        <end position="459"/>
    </location>
</feature>
<keyword evidence="4" id="KW-1185">Reference proteome</keyword>
<protein>
    <recommendedName>
        <fullName evidence="2">2EXR domain-containing protein</fullName>
    </recommendedName>
</protein>
<dbReference type="PANTHER" id="PTHR35711:SF1">
    <property type="entry name" value="ECTODERMAL, ISOFORM F"/>
    <property type="match status" value="1"/>
</dbReference>
<feature type="region of interest" description="Disordered" evidence="1">
    <location>
        <begin position="328"/>
        <end position="348"/>
    </location>
</feature>
<proteinExistence type="predicted"/>
<feature type="compositionally biased region" description="Acidic residues" evidence="1">
    <location>
        <begin position="696"/>
        <end position="709"/>
    </location>
</feature>
<name>A0A9P8VEQ4_9PEZI</name>
<evidence type="ECO:0000256" key="1">
    <source>
        <dbReference type="SAM" id="MobiDB-lite"/>
    </source>
</evidence>
<dbReference type="OrthoDB" id="3501032at2759"/>
<dbReference type="PANTHER" id="PTHR35711">
    <property type="entry name" value="EXPRESSED PROTEIN"/>
    <property type="match status" value="1"/>
</dbReference>
<dbReference type="Proteomes" id="UP000770015">
    <property type="component" value="Unassembled WGS sequence"/>
</dbReference>